<sequence length="358" mass="36075">MIGRRSHDDAQQLADALDGRTPTDAGVAELVRFAESLCEAATVEPTPMFRESLRAQLMADAATVLVPASPAPRPIATDRAPDRPARRRLATATAVLVASAGAVGLVASSASAVPGEMLYPVKRGVESAELALHRGDASRGAFQLAQASERLAEARALSADGRSPELIAQTLDDFAASTVTGSSKLFDDYSTNGATKSVREVNSFAATSSLSLSELSGELPDGVGDSLAAASAAVTEAATQAATLCASCEPADVGALSSIAPLAKALPAVVPTRDTATRAAPPASSPRITPPATPSSSRSATPAPTPTRVLPSPATTTPPVSPLAPLTDPLLGGLLGDDDQVGLVPGLVNGLLGTTPKP</sequence>
<feature type="compositionally biased region" description="Low complexity" evidence="1">
    <location>
        <begin position="273"/>
        <end position="287"/>
    </location>
</feature>
<dbReference type="OrthoDB" id="3402808at2"/>
<dbReference type="EMBL" id="QUBR01000001">
    <property type="protein sequence ID" value="REK72532.1"/>
    <property type="molecule type" value="Genomic_DNA"/>
</dbReference>
<feature type="transmembrane region" description="Helical" evidence="2">
    <location>
        <begin position="89"/>
        <end position="113"/>
    </location>
</feature>
<keyword evidence="2" id="KW-0472">Membrane</keyword>
<dbReference type="RefSeq" id="WP_119702645.1">
    <property type="nucleotide sequence ID" value="NZ_JBHSOI010000001.1"/>
</dbReference>
<reference evidence="4 5" key="1">
    <citation type="submission" date="2018-08" db="EMBL/GenBank/DDBJ databases">
        <title>Aeromicrobium sp. M2KJ-4, whole genome shotgun sequence.</title>
        <authorList>
            <person name="Tuo L."/>
        </authorList>
    </citation>
    <scope>NUCLEOTIDE SEQUENCE [LARGE SCALE GENOMIC DNA]</scope>
    <source>
        <strain evidence="4 5">M2KJ-4</strain>
    </source>
</reference>
<evidence type="ECO:0000256" key="2">
    <source>
        <dbReference type="SAM" id="Phobius"/>
    </source>
</evidence>
<feature type="region of interest" description="Disordered" evidence="1">
    <location>
        <begin position="273"/>
        <end position="339"/>
    </location>
</feature>
<feature type="domain" description="DUF5667" evidence="3">
    <location>
        <begin position="112"/>
        <end position="221"/>
    </location>
</feature>
<evidence type="ECO:0000313" key="4">
    <source>
        <dbReference type="EMBL" id="REK72532.1"/>
    </source>
</evidence>
<dbReference type="Proteomes" id="UP000265581">
    <property type="component" value="Unassembled WGS sequence"/>
</dbReference>
<keyword evidence="2" id="KW-1133">Transmembrane helix</keyword>
<organism evidence="4 5">
    <name type="scientific">Aeromicrobium endophyticum</name>
    <dbReference type="NCBI Taxonomy" id="2292704"/>
    <lineage>
        <taxon>Bacteria</taxon>
        <taxon>Bacillati</taxon>
        <taxon>Actinomycetota</taxon>
        <taxon>Actinomycetes</taxon>
        <taxon>Propionibacteriales</taxon>
        <taxon>Nocardioidaceae</taxon>
        <taxon>Aeromicrobium</taxon>
    </lineage>
</organism>
<feature type="compositionally biased region" description="Basic and acidic residues" evidence="1">
    <location>
        <begin position="1"/>
        <end position="10"/>
    </location>
</feature>
<evidence type="ECO:0000259" key="3">
    <source>
        <dbReference type="Pfam" id="PF18915"/>
    </source>
</evidence>
<dbReference type="Pfam" id="PF18915">
    <property type="entry name" value="DUF5667"/>
    <property type="match status" value="1"/>
</dbReference>
<gene>
    <name evidence="4" type="ORF">DX116_02625</name>
</gene>
<keyword evidence="5" id="KW-1185">Reference proteome</keyword>
<accession>A0A371P9G0</accession>
<proteinExistence type="predicted"/>
<dbReference type="InterPro" id="IPR043725">
    <property type="entry name" value="DUF5667"/>
</dbReference>
<keyword evidence="2" id="KW-0812">Transmembrane</keyword>
<feature type="compositionally biased region" description="Low complexity" evidence="1">
    <location>
        <begin position="294"/>
        <end position="332"/>
    </location>
</feature>
<evidence type="ECO:0000313" key="5">
    <source>
        <dbReference type="Proteomes" id="UP000265581"/>
    </source>
</evidence>
<name>A0A371P9G0_9ACTN</name>
<protein>
    <recommendedName>
        <fullName evidence="3">DUF5667 domain-containing protein</fullName>
    </recommendedName>
</protein>
<comment type="caution">
    <text evidence="4">The sequence shown here is derived from an EMBL/GenBank/DDBJ whole genome shotgun (WGS) entry which is preliminary data.</text>
</comment>
<dbReference type="AlphaFoldDB" id="A0A371P9G0"/>
<evidence type="ECO:0000256" key="1">
    <source>
        <dbReference type="SAM" id="MobiDB-lite"/>
    </source>
</evidence>
<feature type="region of interest" description="Disordered" evidence="1">
    <location>
        <begin position="1"/>
        <end position="21"/>
    </location>
</feature>